<proteinExistence type="predicted"/>
<dbReference type="Proteomes" id="UP001621418">
    <property type="component" value="Chromosome"/>
</dbReference>
<dbReference type="RefSeq" id="WP_357366220.1">
    <property type="nucleotide sequence ID" value="NZ_CP109527.1"/>
</dbReference>
<dbReference type="NCBIfam" id="NF040565">
    <property type="entry name" value="SCO2521_fam"/>
    <property type="match status" value="1"/>
</dbReference>
<organism evidence="1 2">
    <name type="scientific">Nocardia salmonicida</name>
    <dbReference type="NCBI Taxonomy" id="53431"/>
    <lineage>
        <taxon>Bacteria</taxon>
        <taxon>Bacillati</taxon>
        <taxon>Actinomycetota</taxon>
        <taxon>Actinomycetes</taxon>
        <taxon>Mycobacteriales</taxon>
        <taxon>Nocardiaceae</taxon>
        <taxon>Nocardia</taxon>
    </lineage>
</organism>
<reference evidence="1 2" key="1">
    <citation type="submission" date="2022-10" db="EMBL/GenBank/DDBJ databases">
        <title>The complete genomes of actinobacterial strains from the NBC collection.</title>
        <authorList>
            <person name="Joergensen T.S."/>
            <person name="Alvarez Arevalo M."/>
            <person name="Sterndorff E.B."/>
            <person name="Faurdal D."/>
            <person name="Vuksanovic O."/>
            <person name="Mourched A.-S."/>
            <person name="Charusanti P."/>
            <person name="Shaw S."/>
            <person name="Blin K."/>
            <person name="Weber T."/>
        </authorList>
    </citation>
    <scope>NUCLEOTIDE SEQUENCE [LARGE SCALE GENOMIC DNA]</scope>
    <source>
        <strain evidence="1 2">NBC_01413</strain>
    </source>
</reference>
<dbReference type="InterPro" id="IPR049749">
    <property type="entry name" value="SCO2521-like"/>
</dbReference>
<accession>A0ABZ1N7G0</accession>
<protein>
    <submittedName>
        <fullName evidence="1">SCO2521 family protein</fullName>
    </submittedName>
</protein>
<evidence type="ECO:0000313" key="1">
    <source>
        <dbReference type="EMBL" id="WTY35865.1"/>
    </source>
</evidence>
<keyword evidence="2" id="KW-1185">Reference proteome</keyword>
<name>A0ABZ1N7G0_9NOCA</name>
<gene>
    <name evidence="1" type="ORF">OG308_32215</name>
</gene>
<evidence type="ECO:0000313" key="2">
    <source>
        <dbReference type="Proteomes" id="UP001621418"/>
    </source>
</evidence>
<sequence length="322" mass="34984">MDLRPPVSAVLGEVRTGLLPAAAALSRDSAAELMALVHGHPVPSRERPVTWAQSPVVLEGIDCRLATPDQRRVRAVGTVAARAAVVGGRIMQSSARSAVVPAQSDRRQKWVHYLHRPGVVEVLTRAQANLGADLASGFLAVRDGATDTFDPGAVAARLAVRVRRNPMLDQRPPLHTPTTQLRWAARVVDGAEAAMTLTMYPDELRTAEFVVGDIAQLTAVQALCDDIALHDWLLTVLTEVIDEAEMSELSRTPVEKVISPLLEHLVYLWMPGATTPPVVRGLWDVLEADPGFSRQWNARVGQLRDRLAVATLAALNRSTTVW</sequence>
<dbReference type="EMBL" id="CP109527">
    <property type="protein sequence ID" value="WTY35865.1"/>
    <property type="molecule type" value="Genomic_DNA"/>
</dbReference>